<comment type="caution">
    <text evidence="2">The sequence shown here is derived from an EMBL/GenBank/DDBJ whole genome shotgun (WGS) entry which is preliminary data.</text>
</comment>
<dbReference type="Pfam" id="PF19527">
    <property type="entry name" value="DUF6055"/>
    <property type="match status" value="1"/>
</dbReference>
<protein>
    <submittedName>
        <fullName evidence="2">Uncharacterized protein</fullName>
    </submittedName>
</protein>
<feature type="compositionally biased region" description="Basic residues" evidence="1">
    <location>
        <begin position="54"/>
        <end position="65"/>
    </location>
</feature>
<evidence type="ECO:0000313" key="3">
    <source>
        <dbReference type="Proteomes" id="UP000377595"/>
    </source>
</evidence>
<evidence type="ECO:0000313" key="2">
    <source>
        <dbReference type="EMBL" id="GES21120.1"/>
    </source>
</evidence>
<feature type="region of interest" description="Disordered" evidence="1">
    <location>
        <begin position="54"/>
        <end position="83"/>
    </location>
</feature>
<dbReference type="EMBL" id="BLAF01000021">
    <property type="protein sequence ID" value="GES21120.1"/>
    <property type="molecule type" value="Genomic_DNA"/>
</dbReference>
<proteinExistence type="predicted"/>
<gene>
    <name evidence="2" type="ORF">Aple_040160</name>
</gene>
<organism evidence="2 3">
    <name type="scientific">Acrocarpospora pleiomorpha</name>
    <dbReference type="NCBI Taxonomy" id="90975"/>
    <lineage>
        <taxon>Bacteria</taxon>
        <taxon>Bacillati</taxon>
        <taxon>Actinomycetota</taxon>
        <taxon>Actinomycetes</taxon>
        <taxon>Streptosporangiales</taxon>
        <taxon>Streptosporangiaceae</taxon>
        <taxon>Acrocarpospora</taxon>
    </lineage>
</organism>
<keyword evidence="3" id="KW-1185">Reference proteome</keyword>
<name>A0A5M3XJI4_9ACTN</name>
<dbReference type="RefSeq" id="WP_170321567.1">
    <property type="nucleotide sequence ID" value="NZ_BAAAHM010000003.1"/>
</dbReference>
<reference evidence="2 3" key="1">
    <citation type="submission" date="2019-10" db="EMBL/GenBank/DDBJ databases">
        <title>Whole genome shotgun sequence of Acrocarpospora pleiomorpha NBRC 16267.</title>
        <authorList>
            <person name="Ichikawa N."/>
            <person name="Kimura A."/>
            <person name="Kitahashi Y."/>
            <person name="Komaki H."/>
            <person name="Oguchi A."/>
        </authorList>
    </citation>
    <scope>NUCLEOTIDE SEQUENCE [LARGE SCALE GENOMIC DNA]</scope>
    <source>
        <strain evidence="2 3">NBRC 16267</strain>
    </source>
</reference>
<dbReference type="AlphaFoldDB" id="A0A5M3XJI4"/>
<sequence length="83" mass="9995">MDRVPRRGWAMQVYPTVAVGDLTRFIRTEHLAYSSSRHHYGNWMLMQYIRQRRRAERSRGRVRGRTQRDTALQPGDRDDRQHA</sequence>
<accession>A0A5M3XJI4</accession>
<evidence type="ECO:0000256" key="1">
    <source>
        <dbReference type="SAM" id="MobiDB-lite"/>
    </source>
</evidence>
<dbReference type="Proteomes" id="UP000377595">
    <property type="component" value="Unassembled WGS sequence"/>
</dbReference>
<dbReference type="InterPro" id="IPR045690">
    <property type="entry name" value="DUF6055"/>
</dbReference>